<evidence type="ECO:0000313" key="3">
    <source>
        <dbReference type="EMBL" id="MFB2878520.1"/>
    </source>
</evidence>
<dbReference type="PRINTS" id="PR00385">
    <property type="entry name" value="P450"/>
</dbReference>
<keyword evidence="1" id="KW-0408">Iron</keyword>
<proteinExistence type="inferred from homology"/>
<keyword evidence="4" id="KW-1185">Reference proteome</keyword>
<dbReference type="InterPro" id="IPR002401">
    <property type="entry name" value="Cyt_P450_E_grp-I"/>
</dbReference>
<name>A0ABV4X6U5_9CYAN</name>
<dbReference type="EMBL" id="JBHFNQ010000125">
    <property type="protein sequence ID" value="MFB2878520.1"/>
    <property type="molecule type" value="Genomic_DNA"/>
</dbReference>
<dbReference type="InterPro" id="IPR017972">
    <property type="entry name" value="Cyt_P450_CS"/>
</dbReference>
<dbReference type="InterPro" id="IPR001128">
    <property type="entry name" value="Cyt_P450"/>
</dbReference>
<sequence>MNVTLSVLVGLAILAILISIAVRIQKILILHHKGKVIPGPPSDPLLGNILDLQKVGGFPNYLPKLHSQYGKITKLWLGSSNFVVSISDPSLVAEVAGTLQSLPTSIKQPFTWIGDEIYFFRQPQEAKSIKIKLLRLLSGETLDCLREATQKHMTGLFDRWTSSEWEQTIDFRDELSQVSLTIIGDCLIGEEFSNSSLGQEISASFIKVLNGVQPRTEEVIPAVWDRSYWDWQKTVVHLHQCIYDLIDQRKQDANLNQRTDFLSRVLRDKDDQGESLFTKEEIRATIINFLFGGFDAVAVAFTSACYILAQHPEIQAQVRAEVDRVVGCRVPNSEDLKALGYLNQVLKETMRINPPSSVTMRQVDLDFELAGYQIPKGTILFISISALHNNQEIWSAPEKFCPERFSTENEKEHLRYAYIPFGVGARGCIGGNFAMTQLQLMLLMLLQRFSMQIPDREVIFKPEASAVLFRTKLELLTVSLRQSTLLSKCFGIRLPLPNIKAILLCSPSQTRQESERANDVHLVLRTTRSGNGR</sequence>
<comment type="caution">
    <text evidence="3">The sequence shown here is derived from an EMBL/GenBank/DDBJ whole genome shotgun (WGS) entry which is preliminary data.</text>
</comment>
<keyword evidence="2" id="KW-1133">Transmembrane helix</keyword>
<organism evidence="3 4">
    <name type="scientific">Floridaenema aerugineum BLCC-F46</name>
    <dbReference type="NCBI Taxonomy" id="3153654"/>
    <lineage>
        <taxon>Bacteria</taxon>
        <taxon>Bacillati</taxon>
        <taxon>Cyanobacteriota</taxon>
        <taxon>Cyanophyceae</taxon>
        <taxon>Oscillatoriophycideae</taxon>
        <taxon>Aerosakkonematales</taxon>
        <taxon>Aerosakkonemataceae</taxon>
        <taxon>Floridanema</taxon>
        <taxon>Floridanema aerugineum</taxon>
    </lineage>
</organism>
<feature type="transmembrane region" description="Helical" evidence="2">
    <location>
        <begin position="6"/>
        <end position="24"/>
    </location>
</feature>
<dbReference type="SUPFAM" id="SSF48264">
    <property type="entry name" value="Cytochrome P450"/>
    <property type="match status" value="1"/>
</dbReference>
<evidence type="ECO:0000313" key="4">
    <source>
        <dbReference type="Proteomes" id="UP001576774"/>
    </source>
</evidence>
<dbReference type="Gene3D" id="1.10.630.10">
    <property type="entry name" value="Cytochrome P450"/>
    <property type="match status" value="1"/>
</dbReference>
<dbReference type="PANTHER" id="PTHR24301">
    <property type="entry name" value="THROMBOXANE-A SYNTHASE"/>
    <property type="match status" value="1"/>
</dbReference>
<dbReference type="Proteomes" id="UP001576774">
    <property type="component" value="Unassembled WGS sequence"/>
</dbReference>
<keyword evidence="2" id="KW-0812">Transmembrane</keyword>
<keyword evidence="1" id="KW-0479">Metal-binding</keyword>
<evidence type="ECO:0000256" key="2">
    <source>
        <dbReference type="SAM" id="Phobius"/>
    </source>
</evidence>
<dbReference type="RefSeq" id="WP_413271590.1">
    <property type="nucleotide sequence ID" value="NZ_JBHFNQ010000125.1"/>
</dbReference>
<gene>
    <name evidence="3" type="ORF">ACE1CC_16840</name>
</gene>
<protein>
    <submittedName>
        <fullName evidence="3">Cytochrome P450</fullName>
    </submittedName>
</protein>
<dbReference type="PRINTS" id="PR00463">
    <property type="entry name" value="EP450I"/>
</dbReference>
<keyword evidence="1" id="KW-0503">Monooxygenase</keyword>
<reference evidence="3 4" key="1">
    <citation type="submission" date="2024-09" db="EMBL/GenBank/DDBJ databases">
        <title>Floridaenema gen nov. (Aerosakkonemataceae, Aerosakkonematales ord. nov., Cyanobacteria) from benthic tropical and subtropical fresh waters, with the description of four new species.</title>
        <authorList>
            <person name="Moretto J.A."/>
            <person name="Berthold D.E."/>
            <person name="Lefler F.W."/>
            <person name="Huang I.-S."/>
            <person name="Laughinghouse H. IV."/>
        </authorList>
    </citation>
    <scope>NUCLEOTIDE SEQUENCE [LARGE SCALE GENOMIC DNA]</scope>
    <source>
        <strain evidence="3 4">BLCC-F46</strain>
    </source>
</reference>
<dbReference type="InterPro" id="IPR036396">
    <property type="entry name" value="Cyt_P450_sf"/>
</dbReference>
<keyword evidence="2" id="KW-0472">Membrane</keyword>
<dbReference type="Pfam" id="PF00067">
    <property type="entry name" value="p450"/>
    <property type="match status" value="1"/>
</dbReference>
<dbReference type="PANTHER" id="PTHR24301:SF2">
    <property type="entry name" value="THROMBOXANE-A SYNTHASE"/>
    <property type="match status" value="1"/>
</dbReference>
<dbReference type="PROSITE" id="PS00086">
    <property type="entry name" value="CYTOCHROME_P450"/>
    <property type="match status" value="1"/>
</dbReference>
<comment type="similarity">
    <text evidence="1">Belongs to the cytochrome P450 family.</text>
</comment>
<keyword evidence="1" id="KW-0349">Heme</keyword>
<accession>A0ABV4X6U5</accession>
<evidence type="ECO:0000256" key="1">
    <source>
        <dbReference type="RuleBase" id="RU000461"/>
    </source>
</evidence>
<keyword evidence="1" id="KW-0560">Oxidoreductase</keyword>